<accession>A0A377PKA0</accession>
<sequence>MAIRRLHRITIGTKATVPITTVETMVIIMATAAITAVIIANLA</sequence>
<keyword evidence="1" id="KW-1133">Transmembrane helix</keyword>
<keyword evidence="1" id="KW-0812">Transmembrane</keyword>
<evidence type="ECO:0000313" key="3">
    <source>
        <dbReference type="Proteomes" id="UP000254821"/>
    </source>
</evidence>
<feature type="transmembrane region" description="Helical" evidence="1">
    <location>
        <begin position="21"/>
        <end position="42"/>
    </location>
</feature>
<gene>
    <name evidence="2" type="ORF">NCTC8105_03016</name>
</gene>
<name>A0A377PKA0_HAFAL</name>
<dbReference type="Proteomes" id="UP000254821">
    <property type="component" value="Unassembled WGS sequence"/>
</dbReference>
<keyword evidence="1" id="KW-0472">Membrane</keyword>
<protein>
    <submittedName>
        <fullName evidence="2">Uncharacterized protein</fullName>
    </submittedName>
</protein>
<evidence type="ECO:0000313" key="2">
    <source>
        <dbReference type="EMBL" id="STQ80886.1"/>
    </source>
</evidence>
<dbReference type="AlphaFoldDB" id="A0A377PKA0"/>
<reference evidence="2 3" key="1">
    <citation type="submission" date="2018-06" db="EMBL/GenBank/DDBJ databases">
        <authorList>
            <consortium name="Pathogen Informatics"/>
            <person name="Doyle S."/>
        </authorList>
    </citation>
    <scope>NUCLEOTIDE SEQUENCE [LARGE SCALE GENOMIC DNA]</scope>
    <source>
        <strain evidence="2 3">NCTC8105</strain>
    </source>
</reference>
<organism evidence="2 3">
    <name type="scientific">Hafnia alvei</name>
    <dbReference type="NCBI Taxonomy" id="569"/>
    <lineage>
        <taxon>Bacteria</taxon>
        <taxon>Pseudomonadati</taxon>
        <taxon>Pseudomonadota</taxon>
        <taxon>Gammaproteobacteria</taxon>
        <taxon>Enterobacterales</taxon>
        <taxon>Hafniaceae</taxon>
        <taxon>Hafnia</taxon>
    </lineage>
</organism>
<dbReference type="RefSeq" id="WP_255407691.1">
    <property type="nucleotide sequence ID" value="NZ_CP050150.1"/>
</dbReference>
<dbReference type="GeneID" id="79513514"/>
<dbReference type="EMBL" id="UGHP01000001">
    <property type="protein sequence ID" value="STQ80886.1"/>
    <property type="molecule type" value="Genomic_DNA"/>
</dbReference>
<proteinExistence type="predicted"/>
<evidence type="ECO:0000256" key="1">
    <source>
        <dbReference type="SAM" id="Phobius"/>
    </source>
</evidence>